<dbReference type="PROSITE" id="PS50077">
    <property type="entry name" value="HEAT_REPEAT"/>
    <property type="match status" value="1"/>
</dbReference>
<organism evidence="2">
    <name type="scientific">Timema cristinae</name>
    <name type="common">Walking stick</name>
    <dbReference type="NCBI Taxonomy" id="61476"/>
    <lineage>
        <taxon>Eukaryota</taxon>
        <taxon>Metazoa</taxon>
        <taxon>Ecdysozoa</taxon>
        <taxon>Arthropoda</taxon>
        <taxon>Hexapoda</taxon>
        <taxon>Insecta</taxon>
        <taxon>Pterygota</taxon>
        <taxon>Neoptera</taxon>
        <taxon>Polyneoptera</taxon>
        <taxon>Phasmatodea</taxon>
        <taxon>Timematodea</taxon>
        <taxon>Timematoidea</taxon>
        <taxon>Timematidae</taxon>
        <taxon>Timema</taxon>
    </lineage>
</organism>
<feature type="repeat" description="HEAT" evidence="1">
    <location>
        <begin position="16"/>
        <end position="54"/>
    </location>
</feature>
<protein>
    <submittedName>
        <fullName evidence="2">Uncharacterized protein</fullName>
    </submittedName>
</protein>
<accession>A0A7R9CL69</accession>
<dbReference type="AlphaFoldDB" id="A0A7R9CL69"/>
<dbReference type="EMBL" id="OC317712">
    <property type="protein sequence ID" value="CAD7398595.1"/>
    <property type="molecule type" value="Genomic_DNA"/>
</dbReference>
<dbReference type="Gene3D" id="1.25.10.10">
    <property type="entry name" value="Leucine-rich Repeat Variant"/>
    <property type="match status" value="1"/>
</dbReference>
<dbReference type="InterPro" id="IPR021133">
    <property type="entry name" value="HEAT_type_2"/>
</dbReference>
<evidence type="ECO:0000313" key="2">
    <source>
        <dbReference type="EMBL" id="CAD7398595.1"/>
    </source>
</evidence>
<dbReference type="SUPFAM" id="SSF48371">
    <property type="entry name" value="ARM repeat"/>
    <property type="match status" value="1"/>
</dbReference>
<dbReference type="InterPro" id="IPR016024">
    <property type="entry name" value="ARM-type_fold"/>
</dbReference>
<name>A0A7R9CL69_TIMCR</name>
<gene>
    <name evidence="2" type="ORF">TCEB3V08_LOCUS4571</name>
</gene>
<reference evidence="2" key="1">
    <citation type="submission" date="2020-11" db="EMBL/GenBank/DDBJ databases">
        <authorList>
            <person name="Tran Van P."/>
        </authorList>
    </citation>
    <scope>NUCLEOTIDE SEQUENCE</scope>
</reference>
<sequence>MAASQACTTTILNKEMLKALLKTLNEPDPTVRDNAAEALRTAMKSIGEKADLDNSKLTKIKKCCCDVGDGT</sequence>
<proteinExistence type="predicted"/>
<dbReference type="InterPro" id="IPR011989">
    <property type="entry name" value="ARM-like"/>
</dbReference>
<evidence type="ECO:0000256" key="1">
    <source>
        <dbReference type="PROSITE-ProRule" id="PRU00103"/>
    </source>
</evidence>